<sequence length="135" mass="14969">MFSYIFVILSASSMIGAAPVHRDLLTRVGLASQKVFGAQDEPGAIDIILDQQDTDGTFEVDFSNDLPKSKPYPHSENAGYSAYAPSKSKAHKHYSHHLKRKSYAYPSEEDFEDNSEAAQEESFASCNDNCDNIDE</sequence>
<protein>
    <submittedName>
        <fullName evidence="1">Uncharacterized protein</fullName>
    </submittedName>
</protein>
<gene>
    <name evidence="1" type="ORF">DSO57_1033922</name>
</gene>
<dbReference type="EMBL" id="QTSX02005954">
    <property type="protein sequence ID" value="KAJ9056359.1"/>
    <property type="molecule type" value="Genomic_DNA"/>
</dbReference>
<comment type="caution">
    <text evidence="1">The sequence shown here is derived from an EMBL/GenBank/DDBJ whole genome shotgun (WGS) entry which is preliminary data.</text>
</comment>
<reference evidence="1" key="1">
    <citation type="submission" date="2022-04" db="EMBL/GenBank/DDBJ databases">
        <title>Genome of the entomopathogenic fungus Entomophthora muscae.</title>
        <authorList>
            <person name="Elya C."/>
            <person name="Lovett B.R."/>
            <person name="Lee E."/>
            <person name="Macias A.M."/>
            <person name="Hajek A.E."/>
            <person name="De Bivort B.L."/>
            <person name="Kasson M.T."/>
            <person name="De Fine Licht H.H."/>
            <person name="Stajich J.E."/>
        </authorList>
    </citation>
    <scope>NUCLEOTIDE SEQUENCE</scope>
    <source>
        <strain evidence="1">Berkeley</strain>
    </source>
</reference>
<accession>A0ACC2S219</accession>
<evidence type="ECO:0000313" key="2">
    <source>
        <dbReference type="Proteomes" id="UP001165960"/>
    </source>
</evidence>
<name>A0ACC2S219_9FUNG</name>
<organism evidence="1 2">
    <name type="scientific">Entomophthora muscae</name>
    <dbReference type="NCBI Taxonomy" id="34485"/>
    <lineage>
        <taxon>Eukaryota</taxon>
        <taxon>Fungi</taxon>
        <taxon>Fungi incertae sedis</taxon>
        <taxon>Zoopagomycota</taxon>
        <taxon>Entomophthoromycotina</taxon>
        <taxon>Entomophthoromycetes</taxon>
        <taxon>Entomophthorales</taxon>
        <taxon>Entomophthoraceae</taxon>
        <taxon>Entomophthora</taxon>
    </lineage>
</organism>
<proteinExistence type="predicted"/>
<evidence type="ECO:0000313" key="1">
    <source>
        <dbReference type="EMBL" id="KAJ9056359.1"/>
    </source>
</evidence>
<dbReference type="Proteomes" id="UP001165960">
    <property type="component" value="Unassembled WGS sequence"/>
</dbReference>
<keyword evidence="2" id="KW-1185">Reference proteome</keyword>